<evidence type="ECO:0000313" key="9">
    <source>
        <dbReference type="EMBL" id="KAK3347295.1"/>
    </source>
</evidence>
<feature type="region of interest" description="Disordered" evidence="7">
    <location>
        <begin position="481"/>
        <end position="504"/>
    </location>
</feature>
<dbReference type="AlphaFoldDB" id="A0AAJ0HDD2"/>
<dbReference type="GO" id="GO:0008270">
    <property type="term" value="F:zinc ion binding"/>
    <property type="evidence" value="ECO:0007669"/>
    <property type="project" value="InterPro"/>
</dbReference>
<dbReference type="Pfam" id="PF00172">
    <property type="entry name" value="Zn_clus"/>
    <property type="match status" value="1"/>
</dbReference>
<gene>
    <name evidence="9" type="ORF">B0T25DRAFT_298462</name>
</gene>
<dbReference type="PROSITE" id="PS50048">
    <property type="entry name" value="ZN2_CY6_FUNGAL_2"/>
    <property type="match status" value="1"/>
</dbReference>
<feature type="domain" description="Zn(2)-C6 fungal-type" evidence="8">
    <location>
        <begin position="24"/>
        <end position="54"/>
    </location>
</feature>
<dbReference type="SMART" id="SM00066">
    <property type="entry name" value="GAL4"/>
    <property type="match status" value="1"/>
</dbReference>
<dbReference type="GO" id="GO:0005634">
    <property type="term" value="C:nucleus"/>
    <property type="evidence" value="ECO:0007669"/>
    <property type="project" value="TreeGrafter"/>
</dbReference>
<accession>A0AAJ0HDD2</accession>
<evidence type="ECO:0000259" key="8">
    <source>
        <dbReference type="PROSITE" id="PS50048"/>
    </source>
</evidence>
<proteinExistence type="predicted"/>
<dbReference type="SMART" id="SM00906">
    <property type="entry name" value="Fungal_trans"/>
    <property type="match status" value="1"/>
</dbReference>
<keyword evidence="2" id="KW-0862">Zinc</keyword>
<dbReference type="InterPro" id="IPR051430">
    <property type="entry name" value="Fungal_TF_Env_Response"/>
</dbReference>
<dbReference type="Gene3D" id="4.10.240.10">
    <property type="entry name" value="Zn(2)-C6 fungal-type DNA-binding domain"/>
    <property type="match status" value="1"/>
</dbReference>
<organism evidence="9 10">
    <name type="scientific">Lasiosphaeria hispida</name>
    <dbReference type="NCBI Taxonomy" id="260671"/>
    <lineage>
        <taxon>Eukaryota</taxon>
        <taxon>Fungi</taxon>
        <taxon>Dikarya</taxon>
        <taxon>Ascomycota</taxon>
        <taxon>Pezizomycotina</taxon>
        <taxon>Sordariomycetes</taxon>
        <taxon>Sordariomycetidae</taxon>
        <taxon>Sordariales</taxon>
        <taxon>Lasiosphaeriaceae</taxon>
        <taxon>Lasiosphaeria</taxon>
    </lineage>
</organism>
<evidence type="ECO:0000256" key="3">
    <source>
        <dbReference type="ARBA" id="ARBA00023015"/>
    </source>
</evidence>
<dbReference type="Proteomes" id="UP001275084">
    <property type="component" value="Unassembled WGS sequence"/>
</dbReference>
<reference evidence="9" key="1">
    <citation type="journal article" date="2023" name="Mol. Phylogenet. Evol.">
        <title>Genome-scale phylogeny and comparative genomics of the fungal order Sordariales.</title>
        <authorList>
            <person name="Hensen N."/>
            <person name="Bonometti L."/>
            <person name="Westerberg I."/>
            <person name="Brannstrom I.O."/>
            <person name="Guillou S."/>
            <person name="Cros-Aarteil S."/>
            <person name="Calhoun S."/>
            <person name="Haridas S."/>
            <person name="Kuo A."/>
            <person name="Mondo S."/>
            <person name="Pangilinan J."/>
            <person name="Riley R."/>
            <person name="LaButti K."/>
            <person name="Andreopoulos B."/>
            <person name="Lipzen A."/>
            <person name="Chen C."/>
            <person name="Yan M."/>
            <person name="Daum C."/>
            <person name="Ng V."/>
            <person name="Clum A."/>
            <person name="Steindorff A."/>
            <person name="Ohm R.A."/>
            <person name="Martin F."/>
            <person name="Silar P."/>
            <person name="Natvig D.O."/>
            <person name="Lalanne C."/>
            <person name="Gautier V."/>
            <person name="Ament-Velasquez S.L."/>
            <person name="Kruys A."/>
            <person name="Hutchinson M.I."/>
            <person name="Powell A.J."/>
            <person name="Barry K."/>
            <person name="Miller A.N."/>
            <person name="Grigoriev I.V."/>
            <person name="Debuchy R."/>
            <person name="Gladieux P."/>
            <person name="Hiltunen Thoren M."/>
            <person name="Johannesson H."/>
        </authorList>
    </citation>
    <scope>NUCLEOTIDE SEQUENCE</scope>
    <source>
        <strain evidence="9">CBS 955.72</strain>
    </source>
</reference>
<dbReference type="SUPFAM" id="SSF57701">
    <property type="entry name" value="Zn2/Cys6 DNA-binding domain"/>
    <property type="match status" value="1"/>
</dbReference>
<keyword evidence="5" id="KW-0804">Transcription</keyword>
<dbReference type="EMBL" id="JAUIQD010000006">
    <property type="protein sequence ID" value="KAK3347295.1"/>
    <property type="molecule type" value="Genomic_DNA"/>
</dbReference>
<evidence type="ECO:0000313" key="10">
    <source>
        <dbReference type="Proteomes" id="UP001275084"/>
    </source>
</evidence>
<keyword evidence="4" id="KW-0238">DNA-binding</keyword>
<feature type="compositionally biased region" description="Low complexity" evidence="7">
    <location>
        <begin position="101"/>
        <end position="111"/>
    </location>
</feature>
<evidence type="ECO:0000256" key="1">
    <source>
        <dbReference type="ARBA" id="ARBA00022723"/>
    </source>
</evidence>
<dbReference type="GO" id="GO:0006351">
    <property type="term" value="P:DNA-templated transcription"/>
    <property type="evidence" value="ECO:0007669"/>
    <property type="project" value="InterPro"/>
</dbReference>
<comment type="caution">
    <text evidence="9">The sequence shown here is derived from an EMBL/GenBank/DDBJ whole genome shotgun (WGS) entry which is preliminary data.</text>
</comment>
<dbReference type="PANTHER" id="PTHR31944">
    <property type="entry name" value="HEME-RESPONSIVE ZINC FINGER TRANSCRIPTION FACTOR HAP1"/>
    <property type="match status" value="1"/>
</dbReference>
<dbReference type="CDD" id="cd12148">
    <property type="entry name" value="fungal_TF_MHR"/>
    <property type="match status" value="1"/>
</dbReference>
<dbReference type="Pfam" id="PF04082">
    <property type="entry name" value="Fungal_trans"/>
    <property type="match status" value="1"/>
</dbReference>
<evidence type="ECO:0000256" key="5">
    <source>
        <dbReference type="ARBA" id="ARBA00023163"/>
    </source>
</evidence>
<feature type="compositionally biased region" description="Polar residues" evidence="7">
    <location>
        <begin position="178"/>
        <end position="190"/>
    </location>
</feature>
<dbReference type="InterPro" id="IPR036864">
    <property type="entry name" value="Zn2-C6_fun-type_DNA-bd_sf"/>
</dbReference>
<dbReference type="GO" id="GO:0000978">
    <property type="term" value="F:RNA polymerase II cis-regulatory region sequence-specific DNA binding"/>
    <property type="evidence" value="ECO:0007669"/>
    <property type="project" value="TreeGrafter"/>
</dbReference>
<protein>
    <recommendedName>
        <fullName evidence="8">Zn(2)-C6 fungal-type domain-containing protein</fullName>
    </recommendedName>
</protein>
<feature type="compositionally biased region" description="Basic and acidic residues" evidence="7">
    <location>
        <begin position="162"/>
        <end position="174"/>
    </location>
</feature>
<feature type="region of interest" description="Disordered" evidence="7">
    <location>
        <begin position="1"/>
        <end position="21"/>
    </location>
</feature>
<evidence type="ECO:0000256" key="2">
    <source>
        <dbReference type="ARBA" id="ARBA00022833"/>
    </source>
</evidence>
<dbReference type="CDD" id="cd00067">
    <property type="entry name" value="GAL4"/>
    <property type="match status" value="1"/>
</dbReference>
<evidence type="ECO:0000256" key="6">
    <source>
        <dbReference type="ARBA" id="ARBA00023242"/>
    </source>
</evidence>
<feature type="region of interest" description="Disordered" evidence="7">
    <location>
        <begin position="69"/>
        <end position="208"/>
    </location>
</feature>
<dbReference type="PROSITE" id="PS00463">
    <property type="entry name" value="ZN2_CY6_FUNGAL_1"/>
    <property type="match status" value="1"/>
</dbReference>
<dbReference type="PANTHER" id="PTHR31944:SF131">
    <property type="entry name" value="HEME-RESPONSIVE ZINC FINGER TRANSCRIPTION FACTOR HAP1"/>
    <property type="match status" value="1"/>
</dbReference>
<keyword evidence="6" id="KW-0539">Nucleus</keyword>
<sequence length="811" mass="89419">MADTGFALAQHPKPAQKRRRPALACEQCRHRKVRCDRGSPCSTCVRTRNPDCTYAPPPLRILAARDRGPVAPDPNGVATVTTPTPPDIGAPISASGGGGLSFPSPGLRPSLVSEPKTSGLGAPGDAESLSPAYSATQLSGPASAISPLAPSSLTPAAATADSLERRVKQLEKELQSALGRQQSPSTTLSSPLRKGHQPFVVPQESPESRDIDKTFVSLPIRGTISKTRFFGQSHWASGANMIPSKYKLLLHLMDRAQQEKTSKIYGCFQKCKALGRVIKAHRVPHLPALSIGQSIPPRPVADRLIDGYLRTFETIYRVLHVPSFRVEYERYWEQPDSAGQAFVVLMQLCMAIGACFHDDTHSFRAQATGWVYEARFWLLLPPEKARLTITGLQIMCLLQLAKQTAGVSGDLTWISAGTVIRAAMAMGLNHDPDNLVRMAPLRAEMRRRLWATILELDLQSSLDAGAPALISARDFDTRPLANADDHSLSKEANNRDPPPVRGHDAYTQTSAQVTLFESFTTRLAIVNHVNDPQSRSPDYHETLRLSADLVAATRSLMRHLRSFSGDEHGVEGPSPFQLRFLEMIMNRYLLALHLPWWNEALRSPTHYFSRKMSVDAARTLATIHRTGGEPGQSVTDFARLLVCGSGPFRSTPVHACLTLTLEYMYLKEEERDNQGLTMATSDSLGLRPAFDWQTEWWVQRIRAGETNIKSYAFGQVLDSLLEALNSNLDEQETMALIMDQATTRVEECYEMLKALAGGVDAEVVSEGAAEDPWPGSDIDLMDFSFLDRMELDDGMVGYNTFDLFFKEAGIK</sequence>
<feature type="compositionally biased region" description="Basic and acidic residues" evidence="7">
    <location>
        <begin position="481"/>
        <end position="494"/>
    </location>
</feature>
<feature type="compositionally biased region" description="Low complexity" evidence="7">
    <location>
        <begin position="138"/>
        <end position="161"/>
    </location>
</feature>
<dbReference type="GO" id="GO:0001228">
    <property type="term" value="F:DNA-binding transcription activator activity, RNA polymerase II-specific"/>
    <property type="evidence" value="ECO:0007669"/>
    <property type="project" value="TreeGrafter"/>
</dbReference>
<keyword evidence="1" id="KW-0479">Metal-binding</keyword>
<reference evidence="9" key="2">
    <citation type="submission" date="2023-06" db="EMBL/GenBank/DDBJ databases">
        <authorList>
            <consortium name="Lawrence Berkeley National Laboratory"/>
            <person name="Haridas S."/>
            <person name="Hensen N."/>
            <person name="Bonometti L."/>
            <person name="Westerberg I."/>
            <person name="Brannstrom I.O."/>
            <person name="Guillou S."/>
            <person name="Cros-Aarteil S."/>
            <person name="Calhoun S."/>
            <person name="Kuo A."/>
            <person name="Mondo S."/>
            <person name="Pangilinan J."/>
            <person name="Riley R."/>
            <person name="Labutti K."/>
            <person name="Andreopoulos B."/>
            <person name="Lipzen A."/>
            <person name="Chen C."/>
            <person name="Yanf M."/>
            <person name="Daum C."/>
            <person name="Ng V."/>
            <person name="Clum A."/>
            <person name="Steindorff A."/>
            <person name="Ohm R."/>
            <person name="Martin F."/>
            <person name="Silar P."/>
            <person name="Natvig D."/>
            <person name="Lalanne C."/>
            <person name="Gautier V."/>
            <person name="Ament-Velasquez S.L."/>
            <person name="Kruys A."/>
            <person name="Hutchinson M.I."/>
            <person name="Powell A.J."/>
            <person name="Barry K."/>
            <person name="Miller A.N."/>
            <person name="Grigoriev I.V."/>
            <person name="Debuchy R."/>
            <person name="Gladieux P."/>
            <person name="Thoren M.H."/>
            <person name="Johannesson H."/>
        </authorList>
    </citation>
    <scope>NUCLEOTIDE SEQUENCE</scope>
    <source>
        <strain evidence="9">CBS 955.72</strain>
    </source>
</reference>
<evidence type="ECO:0000256" key="4">
    <source>
        <dbReference type="ARBA" id="ARBA00023125"/>
    </source>
</evidence>
<evidence type="ECO:0000256" key="7">
    <source>
        <dbReference type="SAM" id="MobiDB-lite"/>
    </source>
</evidence>
<keyword evidence="3" id="KW-0805">Transcription regulation</keyword>
<keyword evidence="10" id="KW-1185">Reference proteome</keyword>
<dbReference type="InterPro" id="IPR001138">
    <property type="entry name" value="Zn2Cys6_DnaBD"/>
</dbReference>
<name>A0AAJ0HDD2_9PEZI</name>
<dbReference type="InterPro" id="IPR007219">
    <property type="entry name" value="XnlR_reg_dom"/>
</dbReference>